<keyword evidence="6" id="KW-0969">Cilium</keyword>
<feature type="domain" description="IFT121/TULP4 N-terminal" evidence="10">
    <location>
        <begin position="1"/>
        <end position="334"/>
    </location>
</feature>
<dbReference type="PANTHER" id="PTHR12764">
    <property type="entry name" value="WD REPEAT DOMAIN-RELATED"/>
    <property type="match status" value="1"/>
</dbReference>
<dbReference type="GO" id="GO:1905515">
    <property type="term" value="P:non-motile cilium assembly"/>
    <property type="evidence" value="ECO:0007669"/>
    <property type="project" value="TreeGrafter"/>
</dbReference>
<dbReference type="InterPro" id="IPR036322">
    <property type="entry name" value="WD40_repeat_dom_sf"/>
</dbReference>
<organism evidence="11 12">
    <name type="scientific">Ladona fulva</name>
    <name type="common">Scarce chaser dragonfly</name>
    <name type="synonym">Libellula fulva</name>
    <dbReference type="NCBI Taxonomy" id="123851"/>
    <lineage>
        <taxon>Eukaryota</taxon>
        <taxon>Metazoa</taxon>
        <taxon>Ecdysozoa</taxon>
        <taxon>Arthropoda</taxon>
        <taxon>Hexapoda</taxon>
        <taxon>Insecta</taxon>
        <taxon>Pterygota</taxon>
        <taxon>Palaeoptera</taxon>
        <taxon>Odonata</taxon>
        <taxon>Epiprocta</taxon>
        <taxon>Anisoptera</taxon>
        <taxon>Libelluloidea</taxon>
        <taxon>Libellulidae</taxon>
        <taxon>Ladona</taxon>
    </lineage>
</organism>
<keyword evidence="5" id="KW-0677">Repeat</keyword>
<dbReference type="Proteomes" id="UP000792457">
    <property type="component" value="Unassembled WGS sequence"/>
</dbReference>
<keyword evidence="4 8" id="KW-0853">WD repeat</keyword>
<comment type="subcellular location">
    <subcellularLocation>
        <location evidence="1">Cell projection</location>
        <location evidence="1">Cilium</location>
    </subcellularLocation>
    <subcellularLocation>
        <location evidence="2">Cytoplasm</location>
    </subcellularLocation>
</comment>
<protein>
    <recommendedName>
        <fullName evidence="13">WD repeat-containing protein 55 homolog</fullName>
    </recommendedName>
</protein>
<dbReference type="AlphaFoldDB" id="A0A8K0KED2"/>
<evidence type="ECO:0000256" key="3">
    <source>
        <dbReference type="ARBA" id="ARBA00022490"/>
    </source>
</evidence>
<keyword evidence="12" id="KW-1185">Reference proteome</keyword>
<evidence type="ECO:0000313" key="12">
    <source>
        <dbReference type="Proteomes" id="UP000792457"/>
    </source>
</evidence>
<dbReference type="FunFam" id="2.130.10.10:FF:001708">
    <property type="entry name" value="WD repeat-containing protein 35"/>
    <property type="match status" value="1"/>
</dbReference>
<dbReference type="InterPro" id="IPR015943">
    <property type="entry name" value="WD40/YVTN_repeat-like_dom_sf"/>
</dbReference>
<dbReference type="GO" id="GO:0005737">
    <property type="term" value="C:cytoplasm"/>
    <property type="evidence" value="ECO:0007669"/>
    <property type="project" value="UniProtKB-SubCell"/>
</dbReference>
<evidence type="ECO:0000256" key="7">
    <source>
        <dbReference type="ARBA" id="ARBA00023273"/>
    </source>
</evidence>
<comment type="caution">
    <text evidence="11">The sequence shown here is derived from an EMBL/GenBank/DDBJ whole genome shotgun (WGS) entry which is preliminary data.</text>
</comment>
<evidence type="ECO:0000256" key="4">
    <source>
        <dbReference type="ARBA" id="ARBA00022574"/>
    </source>
</evidence>
<dbReference type="PROSITE" id="PS50082">
    <property type="entry name" value="WD_REPEATS_2"/>
    <property type="match status" value="1"/>
</dbReference>
<sequence>MFIYLSKKIAIPNSTQINCLAWNKEFGFIACGGEDGMLKVLKLDSGKDNKVKGLAAPSNLSMNQTLEGHSGQIQVVAWNEHHQKLTSSDQNGLIIVWMLYKGAWYEEMINNRNKSVVKGMAWNYDGQKICIVYEDGAVIVGSVDGNRIWGKDIKGKPLSGVEWSPDGKLLLFSVGGGEVHAYDSQGVFLMKLNLGLVIGSYRPSPNVVSLQWYNGRYGYMEVDCPCLAILFNNGHLHLMRNESDDVPVLVECGIRAVCCQWNQDGSILAVAGTMPSEQPEIKETNVVLFYSPFGECLRTLRMPGHQISALAWDGSGSLRLAFAIDSHIYFANVRPKYKWCYLASTLVYAHRRPRISIEETNKESNLVSCVTFWETVSNEVYSKNIRHLYGMAAHGDHCVLGTLEEEAQIIVGRGDEGGRGKYGLLLCSAIGTPVDSKYINIEPLWITMNSSYVFAACKDRFLLWRYRTPKSRSAMEISTVLLQEKKDKIYHVDDTPMGVPNPMWHHDQPVKVGTTDPICCMVSSDQFLIVGRESGQLQRYSLHPNLALIGNHSAVAKPHQMAVNSDSTRLAVIDANGVLTLLDLTSSAEDQSLVSSFERRDVWDVHWAADNPLQLAAMEKTRMYIFRDLDPEEPILRVEQPSVSEHMLDLEVKSLRDTRELLNKVGIAEASAFIEENPHPRLW</sequence>
<reference evidence="11" key="2">
    <citation type="submission" date="2017-10" db="EMBL/GenBank/DDBJ databases">
        <title>Ladona fulva Genome sequencing and assembly.</title>
        <authorList>
            <person name="Murali S."/>
            <person name="Richards S."/>
            <person name="Bandaranaike D."/>
            <person name="Bellair M."/>
            <person name="Blankenburg K."/>
            <person name="Chao H."/>
            <person name="Dinh H."/>
            <person name="Doddapaneni H."/>
            <person name="Dugan-Rocha S."/>
            <person name="Elkadiri S."/>
            <person name="Gnanaolivu R."/>
            <person name="Hernandez B."/>
            <person name="Skinner E."/>
            <person name="Javaid M."/>
            <person name="Lee S."/>
            <person name="Li M."/>
            <person name="Ming W."/>
            <person name="Munidasa M."/>
            <person name="Muniz J."/>
            <person name="Nguyen L."/>
            <person name="Hughes D."/>
            <person name="Osuji N."/>
            <person name="Pu L.-L."/>
            <person name="Puazo M."/>
            <person name="Qu C."/>
            <person name="Quiroz J."/>
            <person name="Raj R."/>
            <person name="Weissenberger G."/>
            <person name="Xin Y."/>
            <person name="Zou X."/>
            <person name="Han Y."/>
            <person name="Worley K."/>
            <person name="Muzny D."/>
            <person name="Gibbs R."/>
        </authorList>
    </citation>
    <scope>NUCLEOTIDE SEQUENCE</scope>
    <source>
        <strain evidence="11">Sampled in the wild</strain>
    </source>
</reference>
<dbReference type="EMBL" id="KZ308668">
    <property type="protein sequence ID" value="KAG8232917.1"/>
    <property type="molecule type" value="Genomic_DNA"/>
</dbReference>
<dbReference type="PANTHER" id="PTHR12764:SF5">
    <property type="entry name" value="LD29485P"/>
    <property type="match status" value="1"/>
</dbReference>
<dbReference type="PROSITE" id="PS50294">
    <property type="entry name" value="WD_REPEATS_REGION"/>
    <property type="match status" value="1"/>
</dbReference>
<evidence type="ECO:0008006" key="13">
    <source>
        <dbReference type="Google" id="ProtNLM"/>
    </source>
</evidence>
<dbReference type="InterPro" id="IPR056159">
    <property type="entry name" value="Beta-prop_IFT121_TULP_N"/>
</dbReference>
<dbReference type="InterPro" id="IPR001680">
    <property type="entry name" value="WD40_rpt"/>
</dbReference>
<feature type="repeat" description="WD" evidence="8">
    <location>
        <begin position="66"/>
        <end position="97"/>
    </location>
</feature>
<evidence type="ECO:0000256" key="5">
    <source>
        <dbReference type="ARBA" id="ARBA00022737"/>
    </source>
</evidence>
<evidence type="ECO:0000256" key="6">
    <source>
        <dbReference type="ARBA" id="ARBA00023069"/>
    </source>
</evidence>
<evidence type="ECO:0000256" key="2">
    <source>
        <dbReference type="ARBA" id="ARBA00004496"/>
    </source>
</evidence>
<dbReference type="GO" id="GO:0030991">
    <property type="term" value="C:intraciliary transport particle A"/>
    <property type="evidence" value="ECO:0007669"/>
    <property type="project" value="TreeGrafter"/>
</dbReference>
<evidence type="ECO:0000256" key="1">
    <source>
        <dbReference type="ARBA" id="ARBA00004138"/>
    </source>
</evidence>
<dbReference type="GO" id="GO:0061512">
    <property type="term" value="P:protein localization to cilium"/>
    <property type="evidence" value="ECO:0007669"/>
    <property type="project" value="TreeGrafter"/>
</dbReference>
<proteinExistence type="predicted"/>
<reference evidence="11" key="1">
    <citation type="submission" date="2013-04" db="EMBL/GenBank/DDBJ databases">
        <authorList>
            <person name="Qu J."/>
            <person name="Murali S.C."/>
            <person name="Bandaranaike D."/>
            <person name="Bellair M."/>
            <person name="Blankenburg K."/>
            <person name="Chao H."/>
            <person name="Dinh H."/>
            <person name="Doddapaneni H."/>
            <person name="Downs B."/>
            <person name="Dugan-Rocha S."/>
            <person name="Elkadiri S."/>
            <person name="Gnanaolivu R.D."/>
            <person name="Hernandez B."/>
            <person name="Javaid M."/>
            <person name="Jayaseelan J.C."/>
            <person name="Lee S."/>
            <person name="Li M."/>
            <person name="Ming W."/>
            <person name="Munidasa M."/>
            <person name="Muniz J."/>
            <person name="Nguyen L."/>
            <person name="Ongeri F."/>
            <person name="Osuji N."/>
            <person name="Pu L.-L."/>
            <person name="Puazo M."/>
            <person name="Qu C."/>
            <person name="Quiroz J."/>
            <person name="Raj R."/>
            <person name="Weissenberger G."/>
            <person name="Xin Y."/>
            <person name="Zou X."/>
            <person name="Han Y."/>
            <person name="Richards S."/>
            <person name="Worley K."/>
            <person name="Muzny D."/>
            <person name="Gibbs R."/>
        </authorList>
    </citation>
    <scope>NUCLEOTIDE SEQUENCE</scope>
    <source>
        <strain evidence="11">Sampled in the wild</strain>
    </source>
</reference>
<evidence type="ECO:0000259" key="9">
    <source>
        <dbReference type="Pfam" id="PF23390"/>
    </source>
</evidence>
<evidence type="ECO:0000313" key="11">
    <source>
        <dbReference type="EMBL" id="KAG8232917.1"/>
    </source>
</evidence>
<name>A0A8K0KED2_LADFU</name>
<accession>A0A8K0KED2</accession>
<feature type="domain" description="IFT121 second beta-propeller" evidence="9">
    <location>
        <begin position="339"/>
        <end position="636"/>
    </location>
</feature>
<dbReference type="Gene3D" id="2.130.10.10">
    <property type="entry name" value="YVTN repeat-like/Quinoprotein amine dehydrogenase"/>
    <property type="match status" value="2"/>
</dbReference>
<dbReference type="InterPro" id="IPR039857">
    <property type="entry name" value="Ift122/121"/>
</dbReference>
<dbReference type="SUPFAM" id="SSF50978">
    <property type="entry name" value="WD40 repeat-like"/>
    <property type="match status" value="2"/>
</dbReference>
<keyword evidence="3" id="KW-0963">Cytoplasm</keyword>
<dbReference type="SMART" id="SM00320">
    <property type="entry name" value="WD40"/>
    <property type="match status" value="5"/>
</dbReference>
<dbReference type="GO" id="GO:0035721">
    <property type="term" value="P:intraciliary retrograde transport"/>
    <property type="evidence" value="ECO:0007669"/>
    <property type="project" value="TreeGrafter"/>
</dbReference>
<dbReference type="Pfam" id="PF23390">
    <property type="entry name" value="Beta-prop_WDR35_2nd"/>
    <property type="match status" value="1"/>
</dbReference>
<dbReference type="InterPro" id="IPR056158">
    <property type="entry name" value="Beta-prop_IFT121_2nd"/>
</dbReference>
<dbReference type="OrthoDB" id="10260567at2759"/>
<evidence type="ECO:0000256" key="8">
    <source>
        <dbReference type="PROSITE-ProRule" id="PRU00221"/>
    </source>
</evidence>
<dbReference type="Pfam" id="PF24797">
    <property type="entry name" value="Beta-prop_WDR35_TULP_N"/>
    <property type="match status" value="1"/>
</dbReference>
<dbReference type="GO" id="GO:0097730">
    <property type="term" value="C:non-motile cilium"/>
    <property type="evidence" value="ECO:0007669"/>
    <property type="project" value="TreeGrafter"/>
</dbReference>
<keyword evidence="7" id="KW-0966">Cell projection</keyword>
<evidence type="ECO:0000259" key="10">
    <source>
        <dbReference type="Pfam" id="PF24797"/>
    </source>
</evidence>
<gene>
    <name evidence="11" type="ORF">J437_LFUL011026</name>
</gene>